<dbReference type="KEGG" id="tasa:A1Q1_08230"/>
<evidence type="ECO:0000256" key="3">
    <source>
        <dbReference type="ARBA" id="ARBA00022962"/>
    </source>
</evidence>
<evidence type="ECO:0000256" key="2">
    <source>
        <dbReference type="ARBA" id="ARBA00022888"/>
    </source>
</evidence>
<sequence length="169" mass="18728">MDLVSKSALSSLYKSLGYPLYFAARGEGVVTEKISPFRSAAKVLISGLGADEKAYNRGSWTALAEEIQLDIDRIPLRNLSRDDRVISSQGRESRYPYLDENLMAVVSAMPVWTRCDMRLPPGEGDKLLIRLSARHCGLHRTAGRVKRAMQFGTKSAKLNPGKGQDKIVM</sequence>
<accession>J5R4M5</accession>
<gene>
    <name evidence="5" type="ORF">A1Q1_08230</name>
</gene>
<proteinExistence type="predicted"/>
<dbReference type="AlphaFoldDB" id="J5R4M5"/>
<dbReference type="GO" id="GO:0006529">
    <property type="term" value="P:asparagine biosynthetic process"/>
    <property type="evidence" value="ECO:0007669"/>
    <property type="project" value="UniProtKB-KW"/>
</dbReference>
<reference evidence="5 6" key="1">
    <citation type="journal article" date="2012" name="Eukaryot. Cell">
        <title>Draft genome sequence of CBS 2479, the standard type strain of Trichosporon asahii.</title>
        <authorList>
            <person name="Yang R.Y."/>
            <person name="Li H.T."/>
            <person name="Zhu H."/>
            <person name="Zhou G.P."/>
            <person name="Wang M."/>
            <person name="Wang L."/>
        </authorList>
    </citation>
    <scope>NUCLEOTIDE SEQUENCE [LARGE SCALE GENOMIC DNA]</scope>
    <source>
        <strain evidence="6">ATCC 90039 / CBS 2479 / JCM 2466 / KCTC 7840 / NCYC 2677 / UAMH 7654</strain>
    </source>
</reference>
<organism evidence="5 6">
    <name type="scientific">Trichosporon asahii var. asahii (strain ATCC 90039 / CBS 2479 / JCM 2466 / KCTC 7840 / NBRC 103889/ NCYC 2677 / UAMH 7654)</name>
    <name type="common">Yeast</name>
    <dbReference type="NCBI Taxonomy" id="1186058"/>
    <lineage>
        <taxon>Eukaryota</taxon>
        <taxon>Fungi</taxon>
        <taxon>Dikarya</taxon>
        <taxon>Basidiomycota</taxon>
        <taxon>Agaricomycotina</taxon>
        <taxon>Tremellomycetes</taxon>
        <taxon>Trichosporonales</taxon>
        <taxon>Trichosporonaceae</taxon>
        <taxon>Trichosporon</taxon>
    </lineage>
</organism>
<keyword evidence="3" id="KW-0315">Glutamine amidotransferase</keyword>
<dbReference type="CDD" id="cd01991">
    <property type="entry name" value="Asn_synthase_B_C"/>
    <property type="match status" value="1"/>
</dbReference>
<comment type="caution">
    <text evidence="5">The sequence shown here is derived from an EMBL/GenBank/DDBJ whole genome shotgun (WGS) entry which is preliminary data.</text>
</comment>
<evidence type="ECO:0000313" key="5">
    <source>
        <dbReference type="EMBL" id="EJT50678.1"/>
    </source>
</evidence>
<dbReference type="InterPro" id="IPR014729">
    <property type="entry name" value="Rossmann-like_a/b/a_fold"/>
</dbReference>
<dbReference type="Gene3D" id="3.40.50.620">
    <property type="entry name" value="HUPs"/>
    <property type="match status" value="1"/>
</dbReference>
<dbReference type="SUPFAM" id="SSF52402">
    <property type="entry name" value="Adenine nucleotide alpha hydrolases-like"/>
    <property type="match status" value="1"/>
</dbReference>
<dbReference type="InterPro" id="IPR051857">
    <property type="entry name" value="Asn_synthetase_domain"/>
</dbReference>
<dbReference type="InterPro" id="IPR001962">
    <property type="entry name" value="Asn_synthase"/>
</dbReference>
<dbReference type="OrthoDB" id="10252281at2759"/>
<evidence type="ECO:0000256" key="1">
    <source>
        <dbReference type="ARBA" id="ARBA00022605"/>
    </source>
</evidence>
<feature type="domain" description="Asparagine synthetase" evidence="4">
    <location>
        <begin position="58"/>
        <end position="114"/>
    </location>
</feature>
<evidence type="ECO:0000313" key="6">
    <source>
        <dbReference type="Proteomes" id="UP000002748"/>
    </source>
</evidence>
<name>J5R4M5_TRIAS</name>
<dbReference type="RefSeq" id="XP_014181852.1">
    <property type="nucleotide sequence ID" value="XM_014326377.1"/>
</dbReference>
<dbReference type="PANTHER" id="PTHR45937:SF1">
    <property type="entry name" value="ASPARAGINE SYNTHETASE DOMAIN-CONTAINING PROTEIN 1"/>
    <property type="match status" value="1"/>
</dbReference>
<dbReference type="HOGENOM" id="CLU_121748_0_0_1"/>
<protein>
    <recommendedName>
        <fullName evidence="4">Asparagine synthetase domain-containing protein</fullName>
    </recommendedName>
</protein>
<dbReference type="Proteomes" id="UP000002748">
    <property type="component" value="Unassembled WGS sequence"/>
</dbReference>
<keyword evidence="2" id="KW-0061">Asparagine biosynthesis</keyword>
<dbReference type="GO" id="GO:0004066">
    <property type="term" value="F:asparagine synthase (glutamine-hydrolyzing) activity"/>
    <property type="evidence" value="ECO:0007669"/>
    <property type="project" value="InterPro"/>
</dbReference>
<dbReference type="VEuPathDB" id="FungiDB:A1Q1_08230"/>
<dbReference type="PANTHER" id="PTHR45937">
    <property type="entry name" value="ASPARAGINE SYNTHETASE DOMAIN-CONTAINING PROTEIN 1"/>
    <property type="match status" value="1"/>
</dbReference>
<keyword evidence="1" id="KW-0028">Amino-acid biosynthesis</keyword>
<dbReference type="Pfam" id="PF00733">
    <property type="entry name" value="Asn_synthase"/>
    <property type="match status" value="1"/>
</dbReference>
<dbReference type="EMBL" id="ALBS01000096">
    <property type="protein sequence ID" value="EJT50678.1"/>
    <property type="molecule type" value="Genomic_DNA"/>
</dbReference>
<dbReference type="GeneID" id="25991742"/>
<evidence type="ECO:0000259" key="4">
    <source>
        <dbReference type="Pfam" id="PF00733"/>
    </source>
</evidence>